<feature type="region of interest" description="Disordered" evidence="10">
    <location>
        <begin position="528"/>
        <end position="550"/>
    </location>
</feature>
<keyword evidence="6" id="KW-0297">G-protein coupled receptor</keyword>
<feature type="compositionally biased region" description="Low complexity" evidence="10">
    <location>
        <begin position="530"/>
        <end position="550"/>
    </location>
</feature>
<feature type="transmembrane region" description="Helical" evidence="11">
    <location>
        <begin position="356"/>
        <end position="377"/>
    </location>
</feature>
<dbReference type="FunCoup" id="A0A482WLY8">
    <property type="interactions" value="123"/>
</dbReference>
<feature type="transmembrane region" description="Helical" evidence="11">
    <location>
        <begin position="483"/>
        <end position="505"/>
    </location>
</feature>
<evidence type="ECO:0000256" key="1">
    <source>
        <dbReference type="ARBA" id="ARBA00004141"/>
    </source>
</evidence>
<evidence type="ECO:0000256" key="4">
    <source>
        <dbReference type="ARBA" id="ARBA00022729"/>
    </source>
</evidence>
<feature type="transmembrane region" description="Helical" evidence="11">
    <location>
        <begin position="282"/>
        <end position="301"/>
    </location>
</feature>
<accession>A0A482WLY8</accession>
<dbReference type="EMBL" id="QKKF02031305">
    <property type="protein sequence ID" value="RZF34488.1"/>
    <property type="molecule type" value="Genomic_DNA"/>
</dbReference>
<organism evidence="13 14">
    <name type="scientific">Laodelphax striatellus</name>
    <name type="common">Small brown planthopper</name>
    <name type="synonym">Delphax striatella</name>
    <dbReference type="NCBI Taxonomy" id="195883"/>
    <lineage>
        <taxon>Eukaryota</taxon>
        <taxon>Metazoa</taxon>
        <taxon>Ecdysozoa</taxon>
        <taxon>Arthropoda</taxon>
        <taxon>Hexapoda</taxon>
        <taxon>Insecta</taxon>
        <taxon>Pterygota</taxon>
        <taxon>Neoptera</taxon>
        <taxon>Paraneoptera</taxon>
        <taxon>Hemiptera</taxon>
        <taxon>Auchenorrhyncha</taxon>
        <taxon>Fulgoroidea</taxon>
        <taxon>Delphacidae</taxon>
        <taxon>Criomorphinae</taxon>
        <taxon>Laodelphax</taxon>
    </lineage>
</organism>
<evidence type="ECO:0000256" key="9">
    <source>
        <dbReference type="ARBA" id="ARBA00023224"/>
    </source>
</evidence>
<feature type="transmembrane region" description="Helical" evidence="11">
    <location>
        <begin position="455"/>
        <end position="471"/>
    </location>
</feature>
<evidence type="ECO:0000256" key="2">
    <source>
        <dbReference type="ARBA" id="ARBA00008979"/>
    </source>
</evidence>
<dbReference type="PANTHER" id="PTHR46953">
    <property type="entry name" value="G-PROTEIN COUPLED RECEPTOR MTH-LIKE 1-RELATED"/>
    <property type="match status" value="1"/>
</dbReference>
<name>A0A482WLY8_LAOST</name>
<evidence type="ECO:0000256" key="8">
    <source>
        <dbReference type="ARBA" id="ARBA00023170"/>
    </source>
</evidence>
<evidence type="ECO:0000256" key="11">
    <source>
        <dbReference type="SAM" id="Phobius"/>
    </source>
</evidence>
<keyword evidence="4" id="KW-0732">Signal</keyword>
<evidence type="ECO:0000259" key="12">
    <source>
        <dbReference type="PROSITE" id="PS50261"/>
    </source>
</evidence>
<keyword evidence="5 11" id="KW-1133">Transmembrane helix</keyword>
<feature type="transmembrane region" description="Helical" evidence="11">
    <location>
        <begin position="313"/>
        <end position="336"/>
    </location>
</feature>
<dbReference type="InterPro" id="IPR023311">
    <property type="entry name" value="Methusela_ecto_dom_2"/>
</dbReference>
<dbReference type="CDD" id="cd15039">
    <property type="entry name" value="7tmB3_Methuselah-like"/>
    <property type="match status" value="1"/>
</dbReference>
<reference evidence="13 14" key="1">
    <citation type="journal article" date="2017" name="Gigascience">
        <title>Genome sequence of the small brown planthopper, Laodelphax striatellus.</title>
        <authorList>
            <person name="Zhu J."/>
            <person name="Jiang F."/>
            <person name="Wang X."/>
            <person name="Yang P."/>
            <person name="Bao Y."/>
            <person name="Zhao W."/>
            <person name="Wang W."/>
            <person name="Lu H."/>
            <person name="Wang Q."/>
            <person name="Cui N."/>
            <person name="Li J."/>
            <person name="Chen X."/>
            <person name="Luo L."/>
            <person name="Yu J."/>
            <person name="Kang L."/>
            <person name="Cui F."/>
        </authorList>
    </citation>
    <scope>NUCLEOTIDE SEQUENCE [LARGE SCALE GENOMIC DNA]</scope>
    <source>
        <strain evidence="13">Lst14</strain>
    </source>
</reference>
<dbReference type="Proteomes" id="UP000291343">
    <property type="component" value="Unassembled WGS sequence"/>
</dbReference>
<dbReference type="Gene3D" id="1.20.1070.10">
    <property type="entry name" value="Rhodopsin 7-helix transmembrane proteins"/>
    <property type="match status" value="1"/>
</dbReference>
<keyword evidence="14" id="KW-1185">Reference proteome</keyword>
<dbReference type="PROSITE" id="PS50261">
    <property type="entry name" value="G_PROTEIN_RECEP_F2_4"/>
    <property type="match status" value="1"/>
</dbReference>
<feature type="transmembrane region" description="Helical" evidence="11">
    <location>
        <begin position="406"/>
        <end position="430"/>
    </location>
</feature>
<dbReference type="SUPFAM" id="SSF81321">
    <property type="entry name" value="Family A G protein-coupled receptor-like"/>
    <property type="match status" value="1"/>
</dbReference>
<comment type="caution">
    <text evidence="13">The sequence shown here is derived from an EMBL/GenBank/DDBJ whole genome shotgun (WGS) entry which is preliminary data.</text>
</comment>
<evidence type="ECO:0000313" key="13">
    <source>
        <dbReference type="EMBL" id="RZF34488.1"/>
    </source>
</evidence>
<keyword evidence="8" id="KW-0675">Receptor</keyword>
<keyword evidence="9" id="KW-0807">Transducer</keyword>
<protein>
    <recommendedName>
        <fullName evidence="12">G-protein coupled receptors family 2 profile 2 domain-containing protein</fullName>
    </recommendedName>
</protein>
<keyword evidence="7 11" id="KW-0472">Membrane</keyword>
<keyword evidence="3 11" id="KW-0812">Transmembrane</keyword>
<dbReference type="GO" id="GO:0007166">
    <property type="term" value="P:cell surface receptor signaling pathway"/>
    <property type="evidence" value="ECO:0007669"/>
    <property type="project" value="InterPro"/>
</dbReference>
<comment type="similarity">
    <text evidence="2">Belongs to the G-protein coupled receptor 2 family. Mth subfamily.</text>
</comment>
<evidence type="ECO:0000256" key="5">
    <source>
        <dbReference type="ARBA" id="ARBA00022989"/>
    </source>
</evidence>
<dbReference type="SMR" id="A0A482WLY8"/>
<comment type="subcellular location">
    <subcellularLocation>
        <location evidence="1">Membrane</location>
        <topology evidence="1">Multi-pass membrane protein</topology>
    </subcellularLocation>
</comment>
<evidence type="ECO:0000256" key="3">
    <source>
        <dbReference type="ARBA" id="ARBA00022692"/>
    </source>
</evidence>
<dbReference type="InterPro" id="IPR000832">
    <property type="entry name" value="GPCR_2_secretin-like"/>
</dbReference>
<evidence type="ECO:0000256" key="6">
    <source>
        <dbReference type="ARBA" id="ARBA00023040"/>
    </source>
</evidence>
<evidence type="ECO:0000256" key="10">
    <source>
        <dbReference type="SAM" id="MobiDB-lite"/>
    </source>
</evidence>
<dbReference type="OrthoDB" id="6134459at2759"/>
<dbReference type="InParanoid" id="A0A482WLY8"/>
<sequence length="603" mass="68090">MKILLKTDKTFSKMSFRKLNPALPRITLIFYAVAVLKQVTADDFDPELNCSINAARVIGKLETDGDLKAVEITVDDRQIRMSGDEEIKFPPNSHKVETVFNETPNGEQQVAAWGCTCGVLDTCIPKCCPPGQVVEMLSYGICKDKDFTLVESHLKVYESRDSDQVAQHPSSGKVMLYHKMLKCSADGATTLGSYKLLKFGNMYGESLSIDAKDSANRIFNSTEYCIDFRQDEQQPSAFVCRNIGGKIRFYPYLYFLNSLFFVITFLVYLVLPSLRNSKGYLVLNYCATAAIGYASNAVIQIDVIENDSICAFVAYTIYFFLMASYFWLNVMCYDIYSAFKTMKSVARSKSKRRNVMIAHCCYAWGSPFIMLVFAYVIDMYGPDFILKPRMAVTSCWFGQTESLYMYFYGPMMILLAANMYFFAITIYKLYQVSKQTEMLKNTESKRHHQKEKDRCYLYGKLFVVMGVTWIMEVVSERIGGAEFWWYPTDIINICQGIGIFVIFVVKRRVLYMLNQKFCPSLNLINESEAPSSKPTSSTGSSSQNGNVLNGAALNGNATNGNAGNVYVGEEGYDNPIPMTPVATRVDHGNDVSVPIDDTAIRRY</sequence>
<dbReference type="STRING" id="195883.A0A482WLY8"/>
<feature type="domain" description="G-protein coupled receptors family 2 profile 2" evidence="12">
    <location>
        <begin position="246"/>
        <end position="507"/>
    </location>
</feature>
<dbReference type="Gene3D" id="2.170.180.11">
    <property type="entry name" value="Methuselah ectodomain, domain 2"/>
    <property type="match status" value="1"/>
</dbReference>
<proteinExistence type="inferred from homology"/>
<gene>
    <name evidence="13" type="ORF">LSTR_LSTR011730</name>
</gene>
<dbReference type="GO" id="GO:0016020">
    <property type="term" value="C:membrane"/>
    <property type="evidence" value="ECO:0007669"/>
    <property type="project" value="UniProtKB-SubCell"/>
</dbReference>
<dbReference type="AlphaFoldDB" id="A0A482WLY8"/>
<evidence type="ECO:0000313" key="14">
    <source>
        <dbReference type="Proteomes" id="UP000291343"/>
    </source>
</evidence>
<dbReference type="GO" id="GO:0004930">
    <property type="term" value="F:G protein-coupled receptor activity"/>
    <property type="evidence" value="ECO:0007669"/>
    <property type="project" value="UniProtKB-KW"/>
</dbReference>
<dbReference type="InterPro" id="IPR017981">
    <property type="entry name" value="GPCR_2-like_7TM"/>
</dbReference>
<dbReference type="InterPro" id="IPR052808">
    <property type="entry name" value="GPCR_Mth-like"/>
</dbReference>
<dbReference type="PANTHER" id="PTHR46953:SF1">
    <property type="entry name" value="G-PROTEIN COUPLED RECEPTOR MTH-LIKE 1-RELATED"/>
    <property type="match status" value="1"/>
</dbReference>
<feature type="transmembrane region" description="Helical" evidence="11">
    <location>
        <begin position="249"/>
        <end position="270"/>
    </location>
</feature>
<dbReference type="Pfam" id="PF00002">
    <property type="entry name" value="7tm_2"/>
    <property type="match status" value="1"/>
</dbReference>
<evidence type="ECO:0000256" key="7">
    <source>
        <dbReference type="ARBA" id="ARBA00023136"/>
    </source>
</evidence>